<keyword evidence="1" id="KW-1133">Transmembrane helix</keyword>
<sequence>MIVAYVVVWFLLVGLCVKLIVRGICQTYRSLWARVIAFYALVLPVVALGLVLQAAMRSLVS</sequence>
<proteinExistence type="predicted"/>
<accession>A0A0F9WXS8</accession>
<comment type="caution">
    <text evidence="2">The sequence shown here is derived from an EMBL/GenBank/DDBJ whole genome shotgun (WGS) entry which is preliminary data.</text>
</comment>
<dbReference type="EMBL" id="LAZR01000179">
    <property type="protein sequence ID" value="KKN83803.1"/>
    <property type="molecule type" value="Genomic_DNA"/>
</dbReference>
<keyword evidence="1" id="KW-0472">Membrane</keyword>
<name>A0A0F9WXS8_9ZZZZ</name>
<keyword evidence="1" id="KW-0812">Transmembrane</keyword>
<reference evidence="2" key="1">
    <citation type="journal article" date="2015" name="Nature">
        <title>Complex archaea that bridge the gap between prokaryotes and eukaryotes.</title>
        <authorList>
            <person name="Spang A."/>
            <person name="Saw J.H."/>
            <person name="Jorgensen S.L."/>
            <person name="Zaremba-Niedzwiedzka K."/>
            <person name="Martijn J."/>
            <person name="Lind A.E."/>
            <person name="van Eijk R."/>
            <person name="Schleper C."/>
            <person name="Guy L."/>
            <person name="Ettema T.J."/>
        </authorList>
    </citation>
    <scope>NUCLEOTIDE SEQUENCE</scope>
</reference>
<protein>
    <submittedName>
        <fullName evidence="2">Uncharacterized protein</fullName>
    </submittedName>
</protein>
<organism evidence="2">
    <name type="scientific">marine sediment metagenome</name>
    <dbReference type="NCBI Taxonomy" id="412755"/>
    <lineage>
        <taxon>unclassified sequences</taxon>
        <taxon>metagenomes</taxon>
        <taxon>ecological metagenomes</taxon>
    </lineage>
</organism>
<feature type="transmembrane region" description="Helical" evidence="1">
    <location>
        <begin position="36"/>
        <end position="56"/>
    </location>
</feature>
<gene>
    <name evidence="2" type="ORF">LCGC14_0294560</name>
</gene>
<dbReference type="AlphaFoldDB" id="A0A0F9WXS8"/>
<feature type="transmembrane region" description="Helical" evidence="1">
    <location>
        <begin position="6"/>
        <end position="24"/>
    </location>
</feature>
<evidence type="ECO:0000256" key="1">
    <source>
        <dbReference type="SAM" id="Phobius"/>
    </source>
</evidence>
<evidence type="ECO:0000313" key="2">
    <source>
        <dbReference type="EMBL" id="KKN83803.1"/>
    </source>
</evidence>